<evidence type="ECO:0000313" key="2">
    <source>
        <dbReference type="Proteomes" id="UP000054047"/>
    </source>
</evidence>
<dbReference type="Proteomes" id="UP000054047">
    <property type="component" value="Unassembled WGS sequence"/>
</dbReference>
<accession>A0A0C2FGP0</accession>
<name>A0A0C2FGP0_9BILA</name>
<reference evidence="1 2" key="1">
    <citation type="submission" date="2013-12" db="EMBL/GenBank/DDBJ databases">
        <title>Draft genome of the parsitic nematode Ancylostoma duodenale.</title>
        <authorList>
            <person name="Mitreva M."/>
        </authorList>
    </citation>
    <scope>NUCLEOTIDE SEQUENCE [LARGE SCALE GENOMIC DNA]</scope>
    <source>
        <strain evidence="1 2">Zhejiang</strain>
    </source>
</reference>
<proteinExistence type="predicted"/>
<evidence type="ECO:0000313" key="1">
    <source>
        <dbReference type="EMBL" id="KIH45869.1"/>
    </source>
</evidence>
<dbReference type="AlphaFoldDB" id="A0A0C2FGP0"/>
<dbReference type="EMBL" id="KN770877">
    <property type="protein sequence ID" value="KIH45869.1"/>
    <property type="molecule type" value="Genomic_DNA"/>
</dbReference>
<keyword evidence="2" id="KW-1185">Reference proteome</keyword>
<dbReference type="OrthoDB" id="5869208at2759"/>
<protein>
    <submittedName>
        <fullName evidence="1">Uncharacterized protein</fullName>
    </submittedName>
</protein>
<sequence length="74" mass="8435">MDRQANQVEYAALNRLLKQRLAQDHANFARNRLLDATHSKRSLKVEKRALAEHRLSIPCLKAPDGSRCTPRPGM</sequence>
<gene>
    <name evidence="1" type="ORF">ANCDUO_24083</name>
</gene>
<organism evidence="1 2">
    <name type="scientific">Ancylostoma duodenale</name>
    <dbReference type="NCBI Taxonomy" id="51022"/>
    <lineage>
        <taxon>Eukaryota</taxon>
        <taxon>Metazoa</taxon>
        <taxon>Ecdysozoa</taxon>
        <taxon>Nematoda</taxon>
        <taxon>Chromadorea</taxon>
        <taxon>Rhabditida</taxon>
        <taxon>Rhabditina</taxon>
        <taxon>Rhabditomorpha</taxon>
        <taxon>Strongyloidea</taxon>
        <taxon>Ancylostomatidae</taxon>
        <taxon>Ancylostomatinae</taxon>
        <taxon>Ancylostoma</taxon>
    </lineage>
</organism>